<reference evidence="1" key="4">
    <citation type="submission" date="2025-09" db="UniProtKB">
        <authorList>
            <consortium name="Ensembl"/>
        </authorList>
    </citation>
    <scope>IDENTIFICATION</scope>
</reference>
<accession>A0A3B1JIA3</accession>
<dbReference type="InParanoid" id="A0A3B1JIA3"/>
<reference evidence="2" key="2">
    <citation type="journal article" date="2014" name="Nat. Commun.">
        <title>The cavefish genome reveals candidate genes for eye loss.</title>
        <authorList>
            <person name="McGaugh S.E."/>
            <person name="Gross J.B."/>
            <person name="Aken B."/>
            <person name="Blin M."/>
            <person name="Borowsky R."/>
            <person name="Chalopin D."/>
            <person name="Hinaux H."/>
            <person name="Jeffery W.R."/>
            <person name="Keene A."/>
            <person name="Ma L."/>
            <person name="Minx P."/>
            <person name="Murphy D."/>
            <person name="O'Quin K.E."/>
            <person name="Retaux S."/>
            <person name="Rohner N."/>
            <person name="Searle S.M."/>
            <person name="Stahl B.A."/>
            <person name="Tabin C."/>
            <person name="Volff J.N."/>
            <person name="Yoshizawa M."/>
            <person name="Warren W.C."/>
        </authorList>
    </citation>
    <scope>NUCLEOTIDE SEQUENCE [LARGE SCALE GENOMIC DNA]</scope>
    <source>
        <strain evidence="2">female</strain>
    </source>
</reference>
<sequence length="54" mass="5653">MAHSEAAAVVNGTQVSYIGHDSEVIPDFLAAAYGNIARRLDLSFNHLLVAGGGR</sequence>
<protein>
    <submittedName>
        <fullName evidence="1">Uncharacterized protein</fullName>
    </submittedName>
</protein>
<evidence type="ECO:0000313" key="1">
    <source>
        <dbReference type="Ensembl" id="ENSAMXP00000041034.1"/>
    </source>
</evidence>
<dbReference type="GeneTree" id="ENSGT01060000252496"/>
<keyword evidence="2" id="KW-1185">Reference proteome</keyword>
<dbReference type="Ensembl" id="ENSAMXT00000039262.1">
    <property type="protein sequence ID" value="ENSAMXP00000041034.1"/>
    <property type="gene ID" value="ENSAMXG00000040919.1"/>
</dbReference>
<evidence type="ECO:0000313" key="2">
    <source>
        <dbReference type="Proteomes" id="UP000018467"/>
    </source>
</evidence>
<reference evidence="1" key="3">
    <citation type="submission" date="2025-08" db="UniProtKB">
        <authorList>
            <consortium name="Ensembl"/>
        </authorList>
    </citation>
    <scope>IDENTIFICATION</scope>
</reference>
<dbReference type="STRING" id="7994.ENSAMXP00000041034"/>
<organism evidence="1 2">
    <name type="scientific">Astyanax mexicanus</name>
    <name type="common">Blind cave fish</name>
    <name type="synonym">Astyanax fasciatus mexicanus</name>
    <dbReference type="NCBI Taxonomy" id="7994"/>
    <lineage>
        <taxon>Eukaryota</taxon>
        <taxon>Metazoa</taxon>
        <taxon>Chordata</taxon>
        <taxon>Craniata</taxon>
        <taxon>Vertebrata</taxon>
        <taxon>Euteleostomi</taxon>
        <taxon>Actinopterygii</taxon>
        <taxon>Neopterygii</taxon>
        <taxon>Teleostei</taxon>
        <taxon>Ostariophysi</taxon>
        <taxon>Characiformes</taxon>
        <taxon>Characoidei</taxon>
        <taxon>Acestrorhamphidae</taxon>
        <taxon>Acestrorhamphinae</taxon>
        <taxon>Astyanax</taxon>
    </lineage>
</organism>
<dbReference type="AlphaFoldDB" id="A0A3B1JIA3"/>
<dbReference type="Proteomes" id="UP000018467">
    <property type="component" value="Unassembled WGS sequence"/>
</dbReference>
<proteinExistence type="predicted"/>
<name>A0A3B1JIA3_ASTMX</name>
<dbReference type="Bgee" id="ENSAMXG00000040919">
    <property type="expression patterns" value="Expressed in zone of skin and 14 other cell types or tissues"/>
</dbReference>
<reference evidence="2" key="1">
    <citation type="submission" date="2013-03" db="EMBL/GenBank/DDBJ databases">
        <authorList>
            <person name="Jeffery W."/>
            <person name="Warren W."/>
            <person name="Wilson R.K."/>
        </authorList>
    </citation>
    <scope>NUCLEOTIDE SEQUENCE</scope>
    <source>
        <strain evidence="2">female</strain>
    </source>
</reference>